<protein>
    <recommendedName>
        <fullName evidence="6">Glutathione S-transferase</fullName>
    </recommendedName>
</protein>
<dbReference type="InterPro" id="IPR036282">
    <property type="entry name" value="Glutathione-S-Trfase_C_sf"/>
</dbReference>
<dbReference type="Gene3D" id="1.20.1050.10">
    <property type="match status" value="1"/>
</dbReference>
<dbReference type="GO" id="GO:0005634">
    <property type="term" value="C:nucleus"/>
    <property type="evidence" value="ECO:0007669"/>
    <property type="project" value="TreeGrafter"/>
</dbReference>
<dbReference type="AlphaFoldDB" id="A0A9W8NDM1"/>
<comment type="similarity">
    <text evidence="1">Belongs to the GST superfamily.</text>
</comment>
<dbReference type="SUPFAM" id="SSF47616">
    <property type="entry name" value="GST C-terminal domain-like"/>
    <property type="match status" value="1"/>
</dbReference>
<dbReference type="SFLD" id="SFLDS00019">
    <property type="entry name" value="Glutathione_Transferase_(cytos"/>
    <property type="match status" value="1"/>
</dbReference>
<name>A0A9W8NDM1_9PEZI</name>
<dbReference type="InterPro" id="IPR050802">
    <property type="entry name" value="EF-GSTs"/>
</dbReference>
<evidence type="ECO:0000256" key="1">
    <source>
        <dbReference type="ARBA" id="ARBA00007409"/>
    </source>
</evidence>
<dbReference type="Gene3D" id="3.40.30.10">
    <property type="entry name" value="Glutaredoxin"/>
    <property type="match status" value="1"/>
</dbReference>
<dbReference type="Proteomes" id="UP001148614">
    <property type="component" value="Unassembled WGS sequence"/>
</dbReference>
<dbReference type="PROSITE" id="PS50404">
    <property type="entry name" value="GST_NTER"/>
    <property type="match status" value="1"/>
</dbReference>
<dbReference type="PANTHER" id="PTHR43986">
    <property type="entry name" value="ELONGATION FACTOR 1-GAMMA"/>
    <property type="match status" value="1"/>
</dbReference>
<dbReference type="Pfam" id="PF02798">
    <property type="entry name" value="GST_N"/>
    <property type="match status" value="1"/>
</dbReference>
<sequence>MAPFGKIYSYPTNPRVTRVMVMAEMNGLEIEIPPFTMRETNATPEFLAKFPLGKVPAFEGADGFLLTESLAIAYYVAQAGPKADQLLGKDAKTQALIRKWASFAEGEIFTNAFMPIAMAVMKFYPMNEGAFDMHIKNLEKDIKALEVALEGGKKYLVGDQVTMADFSVASWLYHLFKHFGDAEMRKANPNLTAYFEAFAAVPEHKKYFGEPEFAEARLTREG</sequence>
<evidence type="ECO:0000259" key="3">
    <source>
        <dbReference type="PROSITE" id="PS50405"/>
    </source>
</evidence>
<dbReference type="InterPro" id="IPR010987">
    <property type="entry name" value="Glutathione-S-Trfase_C-like"/>
</dbReference>
<organism evidence="4 5">
    <name type="scientific">Xylaria arbuscula</name>
    <dbReference type="NCBI Taxonomy" id="114810"/>
    <lineage>
        <taxon>Eukaryota</taxon>
        <taxon>Fungi</taxon>
        <taxon>Dikarya</taxon>
        <taxon>Ascomycota</taxon>
        <taxon>Pezizomycotina</taxon>
        <taxon>Sordariomycetes</taxon>
        <taxon>Xylariomycetidae</taxon>
        <taxon>Xylariales</taxon>
        <taxon>Xylariaceae</taxon>
        <taxon>Xylaria</taxon>
    </lineage>
</organism>
<dbReference type="InterPro" id="IPR036249">
    <property type="entry name" value="Thioredoxin-like_sf"/>
</dbReference>
<evidence type="ECO:0000313" key="5">
    <source>
        <dbReference type="Proteomes" id="UP001148614"/>
    </source>
</evidence>
<keyword evidence="5" id="KW-1185">Reference proteome</keyword>
<feature type="domain" description="GST C-terminal" evidence="3">
    <location>
        <begin position="90"/>
        <end position="218"/>
    </location>
</feature>
<dbReference type="PROSITE" id="PS50405">
    <property type="entry name" value="GST_CTER"/>
    <property type="match status" value="1"/>
</dbReference>
<evidence type="ECO:0008006" key="6">
    <source>
        <dbReference type="Google" id="ProtNLM"/>
    </source>
</evidence>
<proteinExistence type="inferred from homology"/>
<dbReference type="PANTHER" id="PTHR43986:SF10">
    <property type="entry name" value="ELONGATION FACTOR EEF-1B GAMMA SUBUNIT, PUTATIVE (AFU_ORTHOLOGUE AFUA_1G17120)-RELATED"/>
    <property type="match status" value="1"/>
</dbReference>
<dbReference type="CDD" id="cd03044">
    <property type="entry name" value="GST_N_EF1Bgamma"/>
    <property type="match status" value="1"/>
</dbReference>
<feature type="domain" description="GST N-terminal" evidence="2">
    <location>
        <begin position="3"/>
        <end position="84"/>
    </location>
</feature>
<evidence type="ECO:0000259" key="2">
    <source>
        <dbReference type="PROSITE" id="PS50404"/>
    </source>
</evidence>
<dbReference type="VEuPathDB" id="FungiDB:F4678DRAFT_432501"/>
<dbReference type="FunFam" id="3.40.30.10:FF:000142">
    <property type="entry name" value="Elongation factor 1 gamma"/>
    <property type="match status" value="1"/>
</dbReference>
<dbReference type="GO" id="GO:0005737">
    <property type="term" value="C:cytoplasm"/>
    <property type="evidence" value="ECO:0007669"/>
    <property type="project" value="TreeGrafter"/>
</dbReference>
<reference evidence="4" key="1">
    <citation type="submission" date="2022-07" db="EMBL/GenBank/DDBJ databases">
        <title>Genome Sequence of Xylaria arbuscula.</title>
        <authorList>
            <person name="Buettner E."/>
        </authorList>
    </citation>
    <scope>NUCLEOTIDE SEQUENCE</scope>
    <source>
        <strain evidence="4">VT107</strain>
    </source>
</reference>
<accession>A0A9W8NDM1</accession>
<dbReference type="SFLD" id="SFLDG00358">
    <property type="entry name" value="Main_(cytGST)"/>
    <property type="match status" value="1"/>
</dbReference>
<evidence type="ECO:0000313" key="4">
    <source>
        <dbReference type="EMBL" id="KAJ3571234.1"/>
    </source>
</evidence>
<comment type="caution">
    <text evidence="4">The sequence shown here is derived from an EMBL/GenBank/DDBJ whole genome shotgun (WGS) entry which is preliminary data.</text>
</comment>
<dbReference type="InterPro" id="IPR004046">
    <property type="entry name" value="GST_C"/>
</dbReference>
<dbReference type="SUPFAM" id="SSF52833">
    <property type="entry name" value="Thioredoxin-like"/>
    <property type="match status" value="1"/>
</dbReference>
<dbReference type="Pfam" id="PF14497">
    <property type="entry name" value="GST_C_3"/>
    <property type="match status" value="1"/>
</dbReference>
<dbReference type="OrthoDB" id="249703at2759"/>
<dbReference type="EMBL" id="JANPWZ010000860">
    <property type="protein sequence ID" value="KAJ3571234.1"/>
    <property type="molecule type" value="Genomic_DNA"/>
</dbReference>
<dbReference type="InterPro" id="IPR004045">
    <property type="entry name" value="Glutathione_S-Trfase_N"/>
</dbReference>
<dbReference type="GO" id="GO:0006414">
    <property type="term" value="P:translational elongation"/>
    <property type="evidence" value="ECO:0007669"/>
    <property type="project" value="TreeGrafter"/>
</dbReference>
<gene>
    <name evidence="4" type="ORF">NPX13_g5452</name>
</gene>
<dbReference type="InterPro" id="IPR040079">
    <property type="entry name" value="Glutathione_S-Trfase"/>
</dbReference>